<evidence type="ECO:0000313" key="2">
    <source>
        <dbReference type="EMBL" id="KAF9444345.1"/>
    </source>
</evidence>
<dbReference type="Pfam" id="PF19271">
    <property type="entry name" value="Nis1"/>
    <property type="match status" value="1"/>
</dbReference>
<dbReference type="AlphaFoldDB" id="A0A9P5X5D3"/>
<gene>
    <name evidence="2" type="ORF">P691DRAFT_711983</name>
</gene>
<sequence length="145" mass="15513">MKFAAVLVSSLAFASTVVAQGSHIGYPKTGAVVHKGKKTTVQIVRPNSIMGSTEVGLVLSFQYCQKPNPCPPANNQLGSVLFVGKLNPQFHEIPGQPYQNFTVTIPNFDFWAPGPAQIISTRFHLIGAGPAPVLETNVVNVTLKN</sequence>
<comment type="caution">
    <text evidence="2">The sequence shown here is derived from an EMBL/GenBank/DDBJ whole genome shotgun (WGS) entry which is preliminary data.</text>
</comment>
<protein>
    <submittedName>
        <fullName evidence="2">Uncharacterized protein</fullName>
    </submittedName>
</protein>
<reference evidence="2" key="1">
    <citation type="submission" date="2020-11" db="EMBL/GenBank/DDBJ databases">
        <authorList>
            <consortium name="DOE Joint Genome Institute"/>
            <person name="Ahrendt S."/>
            <person name="Riley R."/>
            <person name="Andreopoulos W."/>
            <person name="Labutti K."/>
            <person name="Pangilinan J."/>
            <person name="Ruiz-Duenas F.J."/>
            <person name="Barrasa J.M."/>
            <person name="Sanchez-Garcia M."/>
            <person name="Camarero S."/>
            <person name="Miyauchi S."/>
            <person name="Serrano A."/>
            <person name="Linde D."/>
            <person name="Babiker R."/>
            <person name="Drula E."/>
            <person name="Ayuso-Fernandez I."/>
            <person name="Pacheco R."/>
            <person name="Padilla G."/>
            <person name="Ferreira P."/>
            <person name="Barriuso J."/>
            <person name="Kellner H."/>
            <person name="Castanera R."/>
            <person name="Alfaro M."/>
            <person name="Ramirez L."/>
            <person name="Pisabarro A.G."/>
            <person name="Kuo A."/>
            <person name="Tritt A."/>
            <person name="Lipzen A."/>
            <person name="He G."/>
            <person name="Yan M."/>
            <person name="Ng V."/>
            <person name="Cullen D."/>
            <person name="Martin F."/>
            <person name="Rosso M.-N."/>
            <person name="Henrissat B."/>
            <person name="Hibbett D."/>
            <person name="Martinez A.T."/>
            <person name="Grigoriev I.V."/>
        </authorList>
    </citation>
    <scope>NUCLEOTIDE SEQUENCE</scope>
    <source>
        <strain evidence="2">MF-IS2</strain>
    </source>
</reference>
<keyword evidence="3" id="KW-1185">Reference proteome</keyword>
<evidence type="ECO:0000313" key="3">
    <source>
        <dbReference type="Proteomes" id="UP000807342"/>
    </source>
</evidence>
<organism evidence="2 3">
    <name type="scientific">Macrolepiota fuliginosa MF-IS2</name>
    <dbReference type="NCBI Taxonomy" id="1400762"/>
    <lineage>
        <taxon>Eukaryota</taxon>
        <taxon>Fungi</taxon>
        <taxon>Dikarya</taxon>
        <taxon>Basidiomycota</taxon>
        <taxon>Agaricomycotina</taxon>
        <taxon>Agaricomycetes</taxon>
        <taxon>Agaricomycetidae</taxon>
        <taxon>Agaricales</taxon>
        <taxon>Agaricineae</taxon>
        <taxon>Agaricaceae</taxon>
        <taxon>Macrolepiota</taxon>
    </lineage>
</organism>
<name>A0A9P5X5D3_9AGAR</name>
<dbReference type="EMBL" id="MU151383">
    <property type="protein sequence ID" value="KAF9444345.1"/>
    <property type="molecule type" value="Genomic_DNA"/>
</dbReference>
<accession>A0A9P5X5D3</accession>
<feature type="chain" id="PRO_5040256519" evidence="1">
    <location>
        <begin position="20"/>
        <end position="145"/>
    </location>
</feature>
<feature type="signal peptide" evidence="1">
    <location>
        <begin position="1"/>
        <end position="19"/>
    </location>
</feature>
<proteinExistence type="predicted"/>
<dbReference type="InterPro" id="IPR045469">
    <property type="entry name" value="Nis1"/>
</dbReference>
<keyword evidence="1" id="KW-0732">Signal</keyword>
<dbReference type="OrthoDB" id="2841294at2759"/>
<dbReference type="Proteomes" id="UP000807342">
    <property type="component" value="Unassembled WGS sequence"/>
</dbReference>
<evidence type="ECO:0000256" key="1">
    <source>
        <dbReference type="SAM" id="SignalP"/>
    </source>
</evidence>